<comment type="caution">
    <text evidence="2">The sequence shown here is derived from an EMBL/GenBank/DDBJ whole genome shotgun (WGS) entry which is preliminary data.</text>
</comment>
<proteinExistence type="predicted"/>
<dbReference type="AlphaFoldDB" id="A0A7X9FSF5"/>
<organism evidence="2 3">
    <name type="scientific">SAR324 cluster bacterium</name>
    <dbReference type="NCBI Taxonomy" id="2024889"/>
    <lineage>
        <taxon>Bacteria</taxon>
        <taxon>Deltaproteobacteria</taxon>
        <taxon>SAR324 cluster</taxon>
    </lineage>
</organism>
<reference evidence="2 3" key="1">
    <citation type="journal article" date="2020" name="Biotechnol. Biofuels">
        <title>New insights from the biogas microbiome by comprehensive genome-resolved metagenomics of nearly 1600 species originating from multiple anaerobic digesters.</title>
        <authorList>
            <person name="Campanaro S."/>
            <person name="Treu L."/>
            <person name="Rodriguez-R L.M."/>
            <person name="Kovalovszki A."/>
            <person name="Ziels R.M."/>
            <person name="Maus I."/>
            <person name="Zhu X."/>
            <person name="Kougias P.G."/>
            <person name="Basile A."/>
            <person name="Luo G."/>
            <person name="Schluter A."/>
            <person name="Konstantinidis K.T."/>
            <person name="Angelidaki I."/>
        </authorList>
    </citation>
    <scope>NUCLEOTIDE SEQUENCE [LARGE SCALE GENOMIC DNA]</scope>
    <source>
        <strain evidence="2">AS27yjCOA_65</strain>
    </source>
</reference>
<sequence>MNPLPTPFDIAAIPYFAPDPGLGLWVGVLTFFTIISALAFVPRESKRRAHTYAPSPFHDAEELLEKLINSKTLKKNDLFDLTHRLKAIVYAYEKKDLASSGPDEIVNSQLEASNSSFASFAQKLVELERVKYDSALNDLQMRILLNDMLRVLHNYKDAIRNSLLEEDDASKNE</sequence>
<keyword evidence="1" id="KW-1133">Transmembrane helix</keyword>
<keyword evidence="1" id="KW-0812">Transmembrane</keyword>
<evidence type="ECO:0000313" key="3">
    <source>
        <dbReference type="Proteomes" id="UP000524246"/>
    </source>
</evidence>
<evidence type="ECO:0000256" key="1">
    <source>
        <dbReference type="SAM" id="Phobius"/>
    </source>
</evidence>
<accession>A0A7X9FSF5</accession>
<keyword evidence="1" id="KW-0472">Membrane</keyword>
<gene>
    <name evidence="2" type="ORF">GYA55_09935</name>
</gene>
<feature type="transmembrane region" description="Helical" evidence="1">
    <location>
        <begin position="22"/>
        <end position="41"/>
    </location>
</feature>
<evidence type="ECO:0000313" key="2">
    <source>
        <dbReference type="EMBL" id="NMC63471.1"/>
    </source>
</evidence>
<dbReference type="EMBL" id="JAAZON010000447">
    <property type="protein sequence ID" value="NMC63471.1"/>
    <property type="molecule type" value="Genomic_DNA"/>
</dbReference>
<dbReference type="Proteomes" id="UP000524246">
    <property type="component" value="Unassembled WGS sequence"/>
</dbReference>
<name>A0A7X9FSF5_9DELT</name>
<protein>
    <submittedName>
        <fullName evidence="2">Uncharacterized protein</fullName>
    </submittedName>
</protein>